<feature type="chain" id="PRO_5039605281" evidence="1">
    <location>
        <begin position="22"/>
        <end position="590"/>
    </location>
</feature>
<keyword evidence="4" id="KW-1185">Reference proteome</keyword>
<keyword evidence="1" id="KW-0732">Signal</keyword>
<comment type="caution">
    <text evidence="3">The sequence shown here is derived from an EMBL/GenBank/DDBJ whole genome shotgun (WGS) entry which is preliminary data.</text>
</comment>
<dbReference type="SUPFAM" id="SSF53474">
    <property type="entry name" value="alpha/beta-Hydrolases"/>
    <property type="match status" value="1"/>
</dbReference>
<organism evidence="3 4">
    <name type="scientific">Levilactobacillus suantsaii</name>
    <dbReference type="NCBI Taxonomy" id="2292255"/>
    <lineage>
        <taxon>Bacteria</taxon>
        <taxon>Bacillati</taxon>
        <taxon>Bacillota</taxon>
        <taxon>Bacilli</taxon>
        <taxon>Lactobacillales</taxon>
        <taxon>Lactobacillaceae</taxon>
        <taxon>Levilactobacillus</taxon>
    </lineage>
</organism>
<dbReference type="Gene3D" id="3.40.50.1820">
    <property type="entry name" value="alpha/beta hydrolase"/>
    <property type="match status" value="1"/>
</dbReference>
<name>A0A4Q0VIH3_9LACO</name>
<feature type="signal peptide" evidence="1">
    <location>
        <begin position="1"/>
        <end position="21"/>
    </location>
</feature>
<evidence type="ECO:0000313" key="3">
    <source>
        <dbReference type="EMBL" id="RXI77035.1"/>
    </source>
</evidence>
<dbReference type="InterPro" id="IPR029058">
    <property type="entry name" value="AB_hydrolase_fold"/>
</dbReference>
<dbReference type="EMBL" id="QXIL01000024">
    <property type="protein sequence ID" value="RXI77035.1"/>
    <property type="molecule type" value="Genomic_DNA"/>
</dbReference>
<dbReference type="Proteomes" id="UP000290602">
    <property type="component" value="Unassembled WGS sequence"/>
</dbReference>
<evidence type="ECO:0000256" key="1">
    <source>
        <dbReference type="SAM" id="SignalP"/>
    </source>
</evidence>
<reference evidence="3 4" key="1">
    <citation type="submission" date="2018-08" db="EMBL/GenBank/DDBJ databases">
        <title>Lactobacillus suantsai sp. nov., isolated from traditional fermented suan-tsai in Taiwan.</title>
        <authorList>
            <person name="Huang C.-H."/>
        </authorList>
    </citation>
    <scope>NUCLEOTIDE SEQUENCE [LARGE SCALE GENOMIC DNA]</scope>
    <source>
        <strain evidence="3 4">BCRC 12945</strain>
    </source>
</reference>
<protein>
    <submittedName>
        <fullName evidence="3">Tannase</fullName>
    </submittedName>
</protein>
<dbReference type="OrthoDB" id="923957at2"/>
<feature type="domain" description="BD-FAE-like" evidence="2">
    <location>
        <begin position="153"/>
        <end position="233"/>
    </location>
</feature>
<dbReference type="AlphaFoldDB" id="A0A4Q0VIH3"/>
<gene>
    <name evidence="3" type="ORF">DXH47_09780</name>
</gene>
<proteinExistence type="predicted"/>
<evidence type="ECO:0000313" key="4">
    <source>
        <dbReference type="Proteomes" id="UP000290602"/>
    </source>
</evidence>
<accession>A0A4Q0VIH3</accession>
<sequence>MKLKKILPVMGSLLAGGVLLAAYRKSKLATNPTDTPERVAKTTKQMVTEADVANAQQLLLDPNNWHYNAQNKVYYQVGIKYGTKTSSRIYESMGIFIPEKYMTVTQHDQKTYSLAVNPQAALAGYTARTAPIVMRVKTPRYAAQAAPTDYDGQSAKYTDAGFVYVAAGCRGLDSADHANGAAPWGITDLKAAVRTLRLNQASLAGDTDRIFTFGHSGGGAQSALMGATGDSQAYIKYLKAIGAPLATMAKTPTSDAIAGAMVWCPITSLDTANEAYEWNMGQYSSVGTRKPGTWTKALSTDMAASYAQYINRLGLKDSQGQPLELKRSATGIDMAGTYAAYLKQEVEQSLNIFLQETRFPYETSSDQNPKIGAPNGPVTHQTYQTVQEYIDALNGNDEWIRYDAQKNRATITSLAAFVKHCKPAVKAVGAFDGLTRQQTENQLFATSGCQANHFDATIGHLLKQHQATYSQFAHYQASYASAYRADLQKTDAQGSSIQTRLNMYNPMYYLTSYYAGHNTSKVAKYWRIRTGINQPDTALPVETNLALALKQNSQVKSVDFATVWGQGHIRAERQGNHETNFIEWINRSLK</sequence>
<dbReference type="InterPro" id="IPR049492">
    <property type="entry name" value="BD-FAE-like_dom"/>
</dbReference>
<dbReference type="RefSeq" id="WP_129033138.1">
    <property type="nucleotide sequence ID" value="NZ_QXIL01000024.1"/>
</dbReference>
<dbReference type="Pfam" id="PF20434">
    <property type="entry name" value="BD-FAE"/>
    <property type="match status" value="1"/>
</dbReference>
<evidence type="ECO:0000259" key="2">
    <source>
        <dbReference type="Pfam" id="PF20434"/>
    </source>
</evidence>